<dbReference type="OrthoDB" id="6397329at2"/>
<gene>
    <name evidence="2" type="ORF">DQQ10_14935</name>
</gene>
<evidence type="ECO:0000313" key="2">
    <source>
        <dbReference type="EMBL" id="RAW00346.1"/>
    </source>
</evidence>
<keyword evidence="3" id="KW-1185">Reference proteome</keyword>
<dbReference type="InterPro" id="IPR029062">
    <property type="entry name" value="Class_I_gatase-like"/>
</dbReference>
<sequence length="292" mass="32007">MKILLTTIATILSTVTLAQQVADTLFKPVLSKPMYSKGNGPSVYIDEAHNNFHTRDGRYKPFTYVLEADGYVVDKNTKPFSSESFAKGGILVIANALHESNTTRWTLPTPSAFTDEEITTINRWVKEGGSLFLIADHMPFPGAAEKLAASFGFKFVNGFAVGNDIFKVGAGLHRNIITAGRESSEALESVKTFTGSAFEIPNGAVPILSLNENYKIKSPETAWEFNKRTIVTSGKDLHQGAYLEYGQGKVIVFGEAAMFTAQLQGKNKMGMNSKDASQNLQLLLNILHWLSM</sequence>
<accession>A0A364Y3I1</accession>
<dbReference type="RefSeq" id="WP_112747688.1">
    <property type="nucleotide sequence ID" value="NZ_QMFY01000007.1"/>
</dbReference>
<dbReference type="EMBL" id="QMFY01000007">
    <property type="protein sequence ID" value="RAW00346.1"/>
    <property type="molecule type" value="Genomic_DNA"/>
</dbReference>
<protein>
    <submittedName>
        <fullName evidence="2">DUF4350 domain-containing protein</fullName>
    </submittedName>
</protein>
<feature type="signal peptide" evidence="1">
    <location>
        <begin position="1"/>
        <end position="18"/>
    </location>
</feature>
<dbReference type="AlphaFoldDB" id="A0A364Y3I1"/>
<dbReference type="Proteomes" id="UP000251889">
    <property type="component" value="Unassembled WGS sequence"/>
</dbReference>
<dbReference type="SUPFAM" id="SSF52317">
    <property type="entry name" value="Class I glutamine amidotransferase-like"/>
    <property type="match status" value="1"/>
</dbReference>
<reference evidence="2 3" key="1">
    <citation type="submission" date="2018-06" db="EMBL/GenBank/DDBJ databases">
        <title>Chryseolinea flavus sp. nov., a member of the phylum Bacteroidetes isolated from soil.</title>
        <authorList>
            <person name="Li Y."/>
            <person name="Wang J."/>
        </authorList>
    </citation>
    <scope>NUCLEOTIDE SEQUENCE [LARGE SCALE GENOMIC DNA]</scope>
    <source>
        <strain evidence="2 3">SDU1-6</strain>
    </source>
</reference>
<name>A0A364Y3I1_9BACT</name>
<comment type="caution">
    <text evidence="2">The sequence shown here is derived from an EMBL/GenBank/DDBJ whole genome shotgun (WGS) entry which is preliminary data.</text>
</comment>
<evidence type="ECO:0000256" key="1">
    <source>
        <dbReference type="SAM" id="SignalP"/>
    </source>
</evidence>
<feature type="chain" id="PRO_5016776654" evidence="1">
    <location>
        <begin position="19"/>
        <end position="292"/>
    </location>
</feature>
<organism evidence="2 3">
    <name type="scientific">Pseudochryseolinea flava</name>
    <dbReference type="NCBI Taxonomy" id="2059302"/>
    <lineage>
        <taxon>Bacteria</taxon>
        <taxon>Pseudomonadati</taxon>
        <taxon>Bacteroidota</taxon>
        <taxon>Cytophagia</taxon>
        <taxon>Cytophagales</taxon>
        <taxon>Fulvivirgaceae</taxon>
        <taxon>Pseudochryseolinea</taxon>
    </lineage>
</organism>
<proteinExistence type="predicted"/>
<evidence type="ECO:0000313" key="3">
    <source>
        <dbReference type="Proteomes" id="UP000251889"/>
    </source>
</evidence>
<keyword evidence="1" id="KW-0732">Signal</keyword>